<evidence type="ECO:0000313" key="4">
    <source>
        <dbReference type="Proteomes" id="UP000095787"/>
    </source>
</evidence>
<gene>
    <name evidence="3" type="ORF">EAI93_11690</name>
    <name evidence="2" type="ORF">ERS852456_02240</name>
</gene>
<feature type="domain" description="DUF4130" evidence="1">
    <location>
        <begin position="86"/>
        <end position="251"/>
    </location>
</feature>
<dbReference type="EMBL" id="RCYR01000028">
    <property type="protein sequence ID" value="RYS78246.1"/>
    <property type="molecule type" value="Genomic_DNA"/>
</dbReference>
<evidence type="ECO:0000313" key="2">
    <source>
        <dbReference type="EMBL" id="CUO32396.1"/>
    </source>
</evidence>
<accession>A0A174E7E0</accession>
<dbReference type="Pfam" id="PF13566">
    <property type="entry name" value="DUF4130"/>
    <property type="match status" value="1"/>
</dbReference>
<reference evidence="3 5" key="2">
    <citation type="journal article" date="2019" name="Science, e1252229">
        <title>Invertible promoters mediate bacterial phase variation, antibiotic resistance, and host adaptation in the gut.</title>
        <authorList>
            <person name="Jiang X."/>
            <person name="Hall A.B."/>
            <person name="Arthur T.D."/>
            <person name="Plichta D.R."/>
            <person name="Covington C.T."/>
            <person name="Poyet M."/>
            <person name="Crothers J."/>
            <person name="Moses P.L."/>
            <person name="Tolonen A.C."/>
            <person name="Vlamakis H."/>
            <person name="Alm E.J."/>
            <person name="Xavier R.J."/>
        </authorList>
    </citation>
    <scope>NUCLEOTIDE SEQUENCE [LARGE SCALE GENOMIC DNA]</scope>
    <source>
        <strain evidence="3">Aa_0143</strain>
        <strain evidence="5">aa_0143</strain>
    </source>
</reference>
<evidence type="ECO:0000259" key="1">
    <source>
        <dbReference type="Pfam" id="PF13566"/>
    </source>
</evidence>
<dbReference type="Proteomes" id="UP000095787">
    <property type="component" value="Unassembled WGS sequence"/>
</dbReference>
<sequence>MKQIYICEDTITGIYSALHDAWKECRDTQAGVELRGRTQRQLFCEYRIVEESEEKALRLERMIKHHLGYNAYWEIYHALLSTDDRKGTVVFEVLQEARKIRQSEKIMEHLGCPAVADVFSMSRSVSNEAHRYEEFIRFRELENGILFSEITPKAQILTCVADHFEDRFPLENWIIYDKTHKVCLVHGVRKRWRLVWGELFNERAAENISEEERKYEFLWKRFFHSVSIKERENPKCQQAHLPFRYRGEMTEFSCAEDKIGL</sequence>
<reference evidence="2 4" key="1">
    <citation type="submission" date="2015-09" db="EMBL/GenBank/DDBJ databases">
        <authorList>
            <consortium name="Pathogen Informatics"/>
        </authorList>
    </citation>
    <scope>NUCLEOTIDE SEQUENCE [LARGE SCALE GENOMIC DNA]</scope>
    <source>
        <strain evidence="2 4">2789STDY5834841</strain>
    </source>
</reference>
<dbReference type="InterPro" id="IPR025404">
    <property type="entry name" value="DUF4130"/>
</dbReference>
<evidence type="ECO:0000313" key="5">
    <source>
        <dbReference type="Proteomes" id="UP000292665"/>
    </source>
</evidence>
<dbReference type="GeneID" id="97328912"/>
<proteinExistence type="predicted"/>
<dbReference type="EMBL" id="CYZO01000032">
    <property type="protein sequence ID" value="CUO32396.1"/>
    <property type="molecule type" value="Genomic_DNA"/>
</dbReference>
<dbReference type="NCBIfam" id="TIGR03915">
    <property type="entry name" value="SAM_7_link_chp"/>
    <property type="match status" value="1"/>
</dbReference>
<dbReference type="AlphaFoldDB" id="A0A174E7E0"/>
<dbReference type="InterPro" id="IPR023875">
    <property type="entry name" value="DNA_repair_put"/>
</dbReference>
<organism evidence="2 4">
    <name type="scientific">[Ruminococcus] torques</name>
    <dbReference type="NCBI Taxonomy" id="33039"/>
    <lineage>
        <taxon>Bacteria</taxon>
        <taxon>Bacillati</taxon>
        <taxon>Bacillota</taxon>
        <taxon>Clostridia</taxon>
        <taxon>Lachnospirales</taxon>
        <taxon>Lachnospiraceae</taxon>
        <taxon>Mediterraneibacter</taxon>
    </lineage>
</organism>
<dbReference type="Proteomes" id="UP000292665">
    <property type="component" value="Unassembled WGS sequence"/>
</dbReference>
<evidence type="ECO:0000313" key="3">
    <source>
        <dbReference type="EMBL" id="RYS78246.1"/>
    </source>
</evidence>
<dbReference type="RefSeq" id="WP_004845826.1">
    <property type="nucleotide sequence ID" value="NZ_AP028249.1"/>
</dbReference>
<protein>
    <submittedName>
        <fullName evidence="2 3">DNA metabolism protein</fullName>
    </submittedName>
</protein>
<name>A0A174E7E0_9FIRM</name>